<keyword evidence="3" id="KW-1185">Reference proteome</keyword>
<reference evidence="2" key="1">
    <citation type="journal article" date="2014" name="Int. J. Syst. Evol. Microbiol.">
        <title>Complete genome sequence of Corynebacterium casei LMG S-19264T (=DSM 44701T), isolated from a smear-ripened cheese.</title>
        <authorList>
            <consortium name="US DOE Joint Genome Institute (JGI-PGF)"/>
            <person name="Walter F."/>
            <person name="Albersmeier A."/>
            <person name="Kalinowski J."/>
            <person name="Ruckert C."/>
        </authorList>
    </citation>
    <scope>NUCLEOTIDE SEQUENCE</scope>
    <source>
        <strain evidence="2">KCTC 22169</strain>
    </source>
</reference>
<evidence type="ECO:0000256" key="1">
    <source>
        <dbReference type="SAM" id="SignalP"/>
    </source>
</evidence>
<gene>
    <name evidence="2" type="ORF">GCM10007392_42430</name>
</gene>
<feature type="signal peptide" evidence="1">
    <location>
        <begin position="1"/>
        <end position="25"/>
    </location>
</feature>
<evidence type="ECO:0000313" key="2">
    <source>
        <dbReference type="EMBL" id="GGX70290.1"/>
    </source>
</evidence>
<protein>
    <recommendedName>
        <fullName evidence="4">Phospholipid transport system substrate-binding protein</fullName>
    </recommendedName>
</protein>
<organism evidence="2 3">
    <name type="scientific">Saccharospirillum salsuginis</name>
    <dbReference type="NCBI Taxonomy" id="418750"/>
    <lineage>
        <taxon>Bacteria</taxon>
        <taxon>Pseudomonadati</taxon>
        <taxon>Pseudomonadota</taxon>
        <taxon>Gammaproteobacteria</taxon>
        <taxon>Oceanospirillales</taxon>
        <taxon>Saccharospirillaceae</taxon>
        <taxon>Saccharospirillum</taxon>
    </lineage>
</organism>
<dbReference type="InterPro" id="IPR042245">
    <property type="entry name" value="Tgt2/MlaC_sf"/>
</dbReference>
<dbReference type="PANTHER" id="PTHR36573">
    <property type="entry name" value="INTERMEMBRANE PHOSPHOLIPID TRANSPORT SYSTEM BINDING PROTEIN MLAC"/>
    <property type="match status" value="1"/>
</dbReference>
<keyword evidence="1" id="KW-0732">Signal</keyword>
<dbReference type="EMBL" id="BMXR01000013">
    <property type="protein sequence ID" value="GGX70290.1"/>
    <property type="molecule type" value="Genomic_DNA"/>
</dbReference>
<feature type="chain" id="PRO_5038102894" description="Phospholipid transport system substrate-binding protein" evidence="1">
    <location>
        <begin position="26"/>
        <end position="223"/>
    </location>
</feature>
<dbReference type="InterPro" id="IPR008869">
    <property type="entry name" value="MlaC/ttg2D"/>
</dbReference>
<accession>A0A918NH86</accession>
<evidence type="ECO:0008006" key="4">
    <source>
        <dbReference type="Google" id="ProtNLM"/>
    </source>
</evidence>
<proteinExistence type="predicted"/>
<comment type="caution">
    <text evidence="2">The sequence shown here is derived from an EMBL/GenBank/DDBJ whole genome shotgun (WGS) entry which is preliminary data.</text>
</comment>
<dbReference type="RefSeq" id="WP_189612536.1">
    <property type="nucleotide sequence ID" value="NZ_BMXR01000013.1"/>
</dbReference>
<dbReference type="AlphaFoldDB" id="A0A918NH86"/>
<dbReference type="Pfam" id="PF05494">
    <property type="entry name" value="MlaC"/>
    <property type="match status" value="1"/>
</dbReference>
<name>A0A918NH86_9GAMM</name>
<dbReference type="Proteomes" id="UP000626148">
    <property type="component" value="Unassembled WGS sequence"/>
</dbReference>
<reference evidence="2" key="2">
    <citation type="submission" date="2020-09" db="EMBL/GenBank/DDBJ databases">
        <authorList>
            <person name="Sun Q."/>
            <person name="Kim S."/>
        </authorList>
    </citation>
    <scope>NUCLEOTIDE SEQUENCE</scope>
    <source>
        <strain evidence="2">KCTC 22169</strain>
    </source>
</reference>
<dbReference type="PANTHER" id="PTHR36573:SF1">
    <property type="entry name" value="INTERMEMBRANE PHOSPHOLIPID TRANSPORT SYSTEM BINDING PROTEIN MLAC"/>
    <property type="match status" value="1"/>
</dbReference>
<dbReference type="Gene3D" id="3.10.450.710">
    <property type="entry name" value="Tgt2/MlaC"/>
    <property type="match status" value="1"/>
</dbReference>
<evidence type="ECO:0000313" key="3">
    <source>
        <dbReference type="Proteomes" id="UP000626148"/>
    </source>
</evidence>
<sequence length="223" mass="25126">MRAARILHWIVSVTLLSMVGGNAVAEDDFTPGKPASESVIEGVQAVLDVVKTYSGSEAPGDRQAYLEEVSEVLEPLVGYTVIVSRIMGDALDEASREQKVRFLNVFKRSMVNTYAGGMYNFGSYEVRLVEGPDDADNTVRNTRVHLEVISPEGQRYPMVQSVYYSRQTEDWKMQNVIFNGINLGVTFKTQFDELYRKHNGDLDATISAWEDMTEEAFDTSRFR</sequence>